<dbReference type="Pfam" id="PF13305">
    <property type="entry name" value="TetR_C_33"/>
    <property type="match status" value="1"/>
</dbReference>
<organism evidence="6 7">
    <name type="scientific">Barrientosiimonas humi</name>
    <dbReference type="NCBI Taxonomy" id="999931"/>
    <lineage>
        <taxon>Bacteria</taxon>
        <taxon>Bacillati</taxon>
        <taxon>Actinomycetota</taxon>
        <taxon>Actinomycetes</taxon>
        <taxon>Micrococcales</taxon>
        <taxon>Dermacoccaceae</taxon>
        <taxon>Barrientosiimonas</taxon>
    </lineage>
</organism>
<dbReference type="Gene3D" id="1.10.357.10">
    <property type="entry name" value="Tetracycline Repressor, domain 2"/>
    <property type="match status" value="1"/>
</dbReference>
<evidence type="ECO:0000256" key="4">
    <source>
        <dbReference type="PROSITE-ProRule" id="PRU00335"/>
    </source>
</evidence>
<keyword evidence="1" id="KW-0805">Transcription regulation</keyword>
<dbReference type="InterPro" id="IPR001647">
    <property type="entry name" value="HTH_TetR"/>
</dbReference>
<dbReference type="PANTHER" id="PTHR30055">
    <property type="entry name" value="HTH-TYPE TRANSCRIPTIONAL REGULATOR RUTR"/>
    <property type="match status" value="1"/>
</dbReference>
<keyword evidence="3" id="KW-0804">Transcription</keyword>
<dbReference type="Proteomes" id="UP000318336">
    <property type="component" value="Unassembled WGS sequence"/>
</dbReference>
<dbReference type="PROSITE" id="PS50977">
    <property type="entry name" value="HTH_TETR_2"/>
    <property type="match status" value="1"/>
</dbReference>
<dbReference type="InterPro" id="IPR050109">
    <property type="entry name" value="HTH-type_TetR-like_transc_reg"/>
</dbReference>
<dbReference type="InterPro" id="IPR009057">
    <property type="entry name" value="Homeodomain-like_sf"/>
</dbReference>
<protein>
    <submittedName>
        <fullName evidence="6">TetR family transcriptional regulator</fullName>
    </submittedName>
</protein>
<evidence type="ECO:0000313" key="6">
    <source>
        <dbReference type="EMBL" id="TQL34865.1"/>
    </source>
</evidence>
<reference evidence="6 7" key="1">
    <citation type="submission" date="2019-06" db="EMBL/GenBank/DDBJ databases">
        <title>Sequencing the genomes of 1000 actinobacteria strains.</title>
        <authorList>
            <person name="Klenk H.-P."/>
        </authorList>
    </citation>
    <scope>NUCLEOTIDE SEQUENCE [LARGE SCALE GENOMIC DNA]</scope>
    <source>
        <strain evidence="6 7">DSM 24617</strain>
    </source>
</reference>
<evidence type="ECO:0000259" key="5">
    <source>
        <dbReference type="PROSITE" id="PS50977"/>
    </source>
</evidence>
<evidence type="ECO:0000256" key="1">
    <source>
        <dbReference type="ARBA" id="ARBA00023015"/>
    </source>
</evidence>
<dbReference type="Pfam" id="PF00440">
    <property type="entry name" value="TetR_N"/>
    <property type="match status" value="1"/>
</dbReference>
<dbReference type="EMBL" id="VFOK01000001">
    <property type="protein sequence ID" value="TQL34865.1"/>
    <property type="molecule type" value="Genomic_DNA"/>
</dbReference>
<keyword evidence="7" id="KW-1185">Reference proteome</keyword>
<keyword evidence="2 4" id="KW-0238">DNA-binding</keyword>
<dbReference type="InterPro" id="IPR025996">
    <property type="entry name" value="MT1864/Rv1816-like_C"/>
</dbReference>
<comment type="caution">
    <text evidence="6">The sequence shown here is derived from an EMBL/GenBank/DDBJ whole genome shotgun (WGS) entry which is preliminary data.</text>
</comment>
<feature type="DNA-binding region" description="H-T-H motif" evidence="4">
    <location>
        <begin position="33"/>
        <end position="52"/>
    </location>
</feature>
<evidence type="ECO:0000256" key="3">
    <source>
        <dbReference type="ARBA" id="ARBA00023163"/>
    </source>
</evidence>
<dbReference type="SUPFAM" id="SSF46689">
    <property type="entry name" value="Homeodomain-like"/>
    <property type="match status" value="1"/>
</dbReference>
<proteinExistence type="predicted"/>
<feature type="domain" description="HTH tetR-type" evidence="5">
    <location>
        <begin position="10"/>
        <end position="70"/>
    </location>
</feature>
<dbReference type="SUPFAM" id="SSF48498">
    <property type="entry name" value="Tetracyclin repressor-like, C-terminal domain"/>
    <property type="match status" value="1"/>
</dbReference>
<name>A0A542XGD9_9MICO</name>
<evidence type="ECO:0000313" key="7">
    <source>
        <dbReference type="Proteomes" id="UP000318336"/>
    </source>
</evidence>
<dbReference type="RefSeq" id="WP_170206914.1">
    <property type="nucleotide sequence ID" value="NZ_CAJTBP010000001.1"/>
</dbReference>
<sequence length="194" mass="20988">MTDSARYHHGNLRPALLARAVEVIEVDGVRDMSLRRIARDLGVSHGAPQRHFSGKADLLDAVAKQGFTMLGEAYAETMRNVGGGDRLTALAVTYLEFSMARPELVQLMFTRKHSPVEGMDEAVAEAFRVPLEVIAEEQRRGNLIEGDPEQLGIYVVAVLHGLTSLANAGFITAGSSQSLLASAADHVLDGLRPR</sequence>
<dbReference type="GO" id="GO:0003700">
    <property type="term" value="F:DNA-binding transcription factor activity"/>
    <property type="evidence" value="ECO:0007669"/>
    <property type="project" value="TreeGrafter"/>
</dbReference>
<dbReference type="PANTHER" id="PTHR30055:SF234">
    <property type="entry name" value="HTH-TYPE TRANSCRIPTIONAL REGULATOR BETI"/>
    <property type="match status" value="1"/>
</dbReference>
<gene>
    <name evidence="6" type="ORF">FB554_3047</name>
</gene>
<dbReference type="AlphaFoldDB" id="A0A542XGD9"/>
<accession>A0A542XGD9</accession>
<dbReference type="GO" id="GO:0000976">
    <property type="term" value="F:transcription cis-regulatory region binding"/>
    <property type="evidence" value="ECO:0007669"/>
    <property type="project" value="TreeGrafter"/>
</dbReference>
<evidence type="ECO:0000256" key="2">
    <source>
        <dbReference type="ARBA" id="ARBA00023125"/>
    </source>
</evidence>
<dbReference type="InterPro" id="IPR036271">
    <property type="entry name" value="Tet_transcr_reg_TetR-rel_C_sf"/>
</dbReference>